<accession>A0AAV4TF46</accession>
<evidence type="ECO:0000313" key="2">
    <source>
        <dbReference type="EMBL" id="GIY42573.1"/>
    </source>
</evidence>
<dbReference type="Proteomes" id="UP001054945">
    <property type="component" value="Unassembled WGS sequence"/>
</dbReference>
<evidence type="ECO:0000259" key="1">
    <source>
        <dbReference type="Pfam" id="PF18701"/>
    </source>
</evidence>
<reference evidence="2 3" key="1">
    <citation type="submission" date="2021-06" db="EMBL/GenBank/DDBJ databases">
        <title>Caerostris extrusa draft genome.</title>
        <authorList>
            <person name="Kono N."/>
            <person name="Arakawa K."/>
        </authorList>
    </citation>
    <scope>NUCLEOTIDE SEQUENCE [LARGE SCALE GENOMIC DNA]</scope>
</reference>
<evidence type="ECO:0000313" key="3">
    <source>
        <dbReference type="Proteomes" id="UP001054945"/>
    </source>
</evidence>
<dbReference type="EMBL" id="BPLR01010866">
    <property type="protein sequence ID" value="GIY42573.1"/>
    <property type="molecule type" value="Genomic_DNA"/>
</dbReference>
<organism evidence="2 3">
    <name type="scientific">Caerostris extrusa</name>
    <name type="common">Bark spider</name>
    <name type="synonym">Caerostris bankana</name>
    <dbReference type="NCBI Taxonomy" id="172846"/>
    <lineage>
        <taxon>Eukaryota</taxon>
        <taxon>Metazoa</taxon>
        <taxon>Ecdysozoa</taxon>
        <taxon>Arthropoda</taxon>
        <taxon>Chelicerata</taxon>
        <taxon>Arachnida</taxon>
        <taxon>Araneae</taxon>
        <taxon>Araneomorphae</taxon>
        <taxon>Entelegynae</taxon>
        <taxon>Araneoidea</taxon>
        <taxon>Araneidae</taxon>
        <taxon>Caerostris</taxon>
    </lineage>
</organism>
<dbReference type="Pfam" id="PF18701">
    <property type="entry name" value="DUF5641"/>
    <property type="match status" value="1"/>
</dbReference>
<protein>
    <recommendedName>
        <fullName evidence="1">DUF5641 domain-containing protein</fullName>
    </recommendedName>
</protein>
<gene>
    <name evidence="2" type="ORF">CEXT_404701</name>
</gene>
<keyword evidence="3" id="KW-1185">Reference proteome</keyword>
<dbReference type="InterPro" id="IPR040676">
    <property type="entry name" value="DUF5641"/>
</dbReference>
<feature type="domain" description="DUF5641" evidence="1">
    <location>
        <begin position="12"/>
        <end position="85"/>
    </location>
</feature>
<sequence>MSSLHPVSFSDVNKLLNRSKWSKGKADIKEGDLVLIKNPDNYCPLKWNLARIIKIHPGEDKVTRVVTLKDKNGTYKRPVVNIVPLPSVNEKN</sequence>
<proteinExistence type="predicted"/>
<name>A0AAV4TF46_CAEEX</name>
<comment type="caution">
    <text evidence="2">The sequence shown here is derived from an EMBL/GenBank/DDBJ whole genome shotgun (WGS) entry which is preliminary data.</text>
</comment>
<dbReference type="AlphaFoldDB" id="A0AAV4TF46"/>